<dbReference type="EMBL" id="QCYY01001192">
    <property type="protein sequence ID" value="ROT79761.1"/>
    <property type="molecule type" value="Genomic_DNA"/>
</dbReference>
<keyword evidence="3" id="KW-1185">Reference proteome</keyword>
<feature type="region of interest" description="Disordered" evidence="1">
    <location>
        <begin position="359"/>
        <end position="384"/>
    </location>
</feature>
<name>A0A423TTM0_PENVA</name>
<feature type="compositionally biased region" description="Polar residues" evidence="1">
    <location>
        <begin position="299"/>
        <end position="312"/>
    </location>
</feature>
<feature type="compositionally biased region" description="Low complexity" evidence="1">
    <location>
        <begin position="7"/>
        <end position="17"/>
    </location>
</feature>
<evidence type="ECO:0000313" key="3">
    <source>
        <dbReference type="Proteomes" id="UP000283509"/>
    </source>
</evidence>
<feature type="compositionally biased region" description="Pro residues" evidence="1">
    <location>
        <begin position="281"/>
        <end position="291"/>
    </location>
</feature>
<proteinExistence type="predicted"/>
<accession>A0A423TTM0</accession>
<protein>
    <submittedName>
        <fullName evidence="2">Uncharacterized protein</fullName>
    </submittedName>
</protein>
<evidence type="ECO:0000256" key="1">
    <source>
        <dbReference type="SAM" id="MobiDB-lite"/>
    </source>
</evidence>
<evidence type="ECO:0000313" key="2">
    <source>
        <dbReference type="EMBL" id="ROT79761.1"/>
    </source>
</evidence>
<gene>
    <name evidence="2" type="ORF">C7M84_001516</name>
</gene>
<feature type="region of interest" description="Disordered" evidence="1">
    <location>
        <begin position="1"/>
        <end position="44"/>
    </location>
</feature>
<reference evidence="2 3" key="1">
    <citation type="submission" date="2018-04" db="EMBL/GenBank/DDBJ databases">
        <authorList>
            <person name="Zhang X."/>
            <person name="Yuan J."/>
            <person name="Li F."/>
            <person name="Xiang J."/>
        </authorList>
    </citation>
    <scope>NUCLEOTIDE SEQUENCE [LARGE SCALE GENOMIC DNA]</scope>
    <source>
        <tissue evidence="2">Muscle</tissue>
    </source>
</reference>
<feature type="region of interest" description="Disordered" evidence="1">
    <location>
        <begin position="186"/>
        <end position="330"/>
    </location>
</feature>
<feature type="compositionally biased region" description="Basic and acidic residues" evidence="1">
    <location>
        <begin position="191"/>
        <end position="215"/>
    </location>
</feature>
<dbReference type="AlphaFoldDB" id="A0A423TTM0"/>
<dbReference type="Proteomes" id="UP000283509">
    <property type="component" value="Unassembled WGS sequence"/>
</dbReference>
<feature type="compositionally biased region" description="Basic and acidic residues" evidence="1">
    <location>
        <begin position="243"/>
        <end position="259"/>
    </location>
</feature>
<organism evidence="2 3">
    <name type="scientific">Penaeus vannamei</name>
    <name type="common">Whiteleg shrimp</name>
    <name type="synonym">Litopenaeus vannamei</name>
    <dbReference type="NCBI Taxonomy" id="6689"/>
    <lineage>
        <taxon>Eukaryota</taxon>
        <taxon>Metazoa</taxon>
        <taxon>Ecdysozoa</taxon>
        <taxon>Arthropoda</taxon>
        <taxon>Crustacea</taxon>
        <taxon>Multicrustacea</taxon>
        <taxon>Malacostraca</taxon>
        <taxon>Eumalacostraca</taxon>
        <taxon>Eucarida</taxon>
        <taxon>Decapoda</taxon>
        <taxon>Dendrobranchiata</taxon>
        <taxon>Penaeoidea</taxon>
        <taxon>Penaeidae</taxon>
        <taxon>Penaeus</taxon>
    </lineage>
</organism>
<sequence>MLRPHGTAAPARSPTPRARCKPHLGLATETTSPPIWPGRPPYEAREEGTASRLTMVNMAPMSHYVSHTSFPCDWERPCRKGATLEFRRTRPSSTSSGYTLVSPWSKCGARLHVRERQLYILVCMVRNCTTSAPLSLYKKNPSHPFHDLVLLRTPSSVLVRASPCDPRPLRRRGVTSWRSVKRNLVPAGRFNPHDPRVADEEVSLRVSDPPDKERSAPGLETRTLPGNATRGRPRLEAGSGMTRGKEPAEEGGAESERRRAVGSTSAGRDRYAASHGGNGPQPEPRPSPPPSRAHGLTHRSPQCLASPTVTRNTCDKPAHLRHTPRRRLHNSGAIENRRACAFAFAGERRGCWTATSYALDTNLPPPSPSSTKETPTHSANQDLD</sequence>
<comment type="caution">
    <text evidence="2">The sequence shown here is derived from an EMBL/GenBank/DDBJ whole genome shotgun (WGS) entry which is preliminary data.</text>
</comment>
<dbReference type="OrthoDB" id="10261408at2759"/>
<feature type="compositionally biased region" description="Basic residues" evidence="1">
    <location>
        <begin position="319"/>
        <end position="329"/>
    </location>
</feature>
<reference evidence="2 3" key="2">
    <citation type="submission" date="2019-01" db="EMBL/GenBank/DDBJ databases">
        <title>The decoding of complex shrimp genome reveals the adaptation for benthos swimmer, frequently molting mechanism and breeding impact on genome.</title>
        <authorList>
            <person name="Sun Y."/>
            <person name="Gao Y."/>
            <person name="Yu Y."/>
        </authorList>
    </citation>
    <scope>NUCLEOTIDE SEQUENCE [LARGE SCALE GENOMIC DNA]</scope>
    <source>
        <tissue evidence="2">Muscle</tissue>
    </source>
</reference>